<sequence>MSRSVVWDIKEAFLWTDFGIEFAKRHFTEEQIAKLPVYKRGPKAGKIRGAIRWARVKEGGFVYRSPMQYSIPSRYVENRAGKMVAVELSTAEWGEEPKTIAGKFARIEWSSGTGNTADL</sequence>
<reference evidence="1" key="1">
    <citation type="submission" date="2020-04" db="EMBL/GenBank/DDBJ databases">
        <authorList>
            <person name="Chiriac C."/>
            <person name="Salcher M."/>
            <person name="Ghai R."/>
            <person name="Kavagutti S V."/>
        </authorList>
    </citation>
    <scope>NUCLEOTIDE SEQUENCE</scope>
</reference>
<proteinExistence type="predicted"/>
<protein>
    <submittedName>
        <fullName evidence="1">Uncharacterized protein</fullName>
    </submittedName>
</protein>
<organism evidence="1">
    <name type="scientific">uncultured Caudovirales phage</name>
    <dbReference type="NCBI Taxonomy" id="2100421"/>
    <lineage>
        <taxon>Viruses</taxon>
        <taxon>Duplodnaviria</taxon>
        <taxon>Heunggongvirae</taxon>
        <taxon>Uroviricota</taxon>
        <taxon>Caudoviricetes</taxon>
        <taxon>Peduoviridae</taxon>
        <taxon>Maltschvirus</taxon>
        <taxon>Maltschvirus maltsch</taxon>
    </lineage>
</organism>
<name>A0A6J5P0B3_9CAUD</name>
<dbReference type="EMBL" id="LR796771">
    <property type="protein sequence ID" value="CAB4165360.1"/>
    <property type="molecule type" value="Genomic_DNA"/>
</dbReference>
<gene>
    <name evidence="1" type="ORF">UFOVP820_38</name>
</gene>
<accession>A0A6J5P0B3</accession>
<evidence type="ECO:0000313" key="1">
    <source>
        <dbReference type="EMBL" id="CAB4165360.1"/>
    </source>
</evidence>